<evidence type="ECO:0000256" key="1">
    <source>
        <dbReference type="ARBA" id="ARBA00000686"/>
    </source>
</evidence>
<keyword evidence="20" id="KW-1185">Reference proteome</keyword>
<evidence type="ECO:0000256" key="10">
    <source>
        <dbReference type="ARBA" id="ARBA00023239"/>
    </source>
</evidence>
<evidence type="ECO:0008006" key="21">
    <source>
        <dbReference type="Google" id="ProtNLM"/>
    </source>
</evidence>
<dbReference type="InterPro" id="IPR011042">
    <property type="entry name" value="6-blade_b-propeller_TolB-like"/>
</dbReference>
<dbReference type="Pfam" id="PF01436">
    <property type="entry name" value="NHL"/>
    <property type="match status" value="1"/>
</dbReference>
<name>A0AAW1SLK4_9CHLO</name>
<dbReference type="EMBL" id="JALJOU010000001">
    <property type="protein sequence ID" value="KAK9846455.1"/>
    <property type="molecule type" value="Genomic_DNA"/>
</dbReference>
<evidence type="ECO:0000256" key="12">
    <source>
        <dbReference type="ARBA" id="ARBA00048431"/>
    </source>
</evidence>
<dbReference type="GO" id="GO:0004504">
    <property type="term" value="F:peptidylglycine monooxygenase activity"/>
    <property type="evidence" value="ECO:0007669"/>
    <property type="project" value="UniProtKB-EC"/>
</dbReference>
<gene>
    <name evidence="19" type="ORF">WJX81_004162</name>
</gene>
<comment type="similarity">
    <text evidence="4">In the N-terminal section; belongs to the copper type II ascorbate-dependent monooxygenase family.</text>
</comment>
<evidence type="ECO:0000256" key="14">
    <source>
        <dbReference type="PIRSR" id="PIRSR600720-3"/>
    </source>
</evidence>
<comment type="cofactor">
    <cofactor evidence="13">
        <name>Cu(2+)</name>
        <dbReference type="ChEBI" id="CHEBI:29036"/>
    </cofactor>
    <text evidence="13">Binds 2 Cu(2+) ions per subunit.</text>
</comment>
<dbReference type="Gene3D" id="2.60.120.310">
    <property type="entry name" value="Copper type II, ascorbate-dependent monooxygenase, N-terminal domain"/>
    <property type="match status" value="1"/>
</dbReference>
<keyword evidence="13" id="KW-0186">Copper</keyword>
<evidence type="ECO:0000256" key="13">
    <source>
        <dbReference type="PIRSR" id="PIRSR600720-2"/>
    </source>
</evidence>
<feature type="domain" description="Copper type II ascorbate-dependent monooxygenase N-terminal" evidence="17">
    <location>
        <begin position="1"/>
        <end position="70"/>
    </location>
</feature>
<feature type="domain" description="Copper type II ascorbate-dependent monooxygenase C-terminal" evidence="18">
    <location>
        <begin position="95"/>
        <end position="223"/>
    </location>
</feature>
<dbReference type="InterPro" id="IPR014784">
    <property type="entry name" value="Cu2_ascorb_mOase-like_C"/>
</dbReference>
<feature type="compositionally biased region" description="Basic and acidic residues" evidence="16">
    <location>
        <begin position="656"/>
        <end position="666"/>
    </location>
</feature>
<keyword evidence="5 13" id="KW-0479">Metal-binding</keyword>
<keyword evidence="10" id="KW-0456">Lyase</keyword>
<comment type="caution">
    <text evidence="19">The sequence shown here is derived from an EMBL/GenBank/DDBJ whole genome shotgun (WGS) entry which is preliminary data.</text>
</comment>
<sequence>MLLFGCAAPASTDKAWDCHTHSVCGEAGSHVLYGWAKDAPAMHLPPGVGFRVGQGTGTQVLVLQVHYTHMRPPGDASGVRLRLTDAALPFSAGMMMYASYFQIPPRAPSHHVPVRCCYSGFEPARGFAYRVHTHALGRSVFMDRLEGAADAHTRLVEHSPQLPQGFTPIGDLAFWPGDRLEATCDFNSSTREEATMAGSTHHHEMCNLYMMMWSELPVFMTCSGAGVHGDEPSINPSGAGGLPAEAHGAPEHAAAWAPPAMGQVAGVARGHNGSVWAFHRAERVWGPGSFDVDDRFTEEQPISEAVMVELDQDTGEVVQSWGADYFYMPHMVTVDNAGYVWTTDVGLHTACKFSPAGERVLCLGVPLEPGHDERHLCKPTQVAVANNGNVFVADGYCNARVVEYTPEGTYLGEFSLPAEAGGPMIVPHSVVLEECERALFVADREGAHVHRFSLINRAIEGTWDLTEHGLPYALAVGPYGALLALTWQRNAGGGVNLVRLDRQRPGPAGVVWVMPLPGVEAPHDLAVVAAPVRLAGKERPVAVLVAETRAAGSRLHKFILLPQGESLPPLGAGEQPPPAREAWQGVLAARAADAAALAAEEVATGTTRSAVEALRAAGVDLGVAQDAAALGADAAAAAAGAGAAGALHSAGTAVPDDGHAGGHEGHVAPAGAGGHLAHSGGGAGGGARGADGRDRVRLGAGRALLLGAPLLAAATLVALGLWRLAGPNPPAYEALRAKAHASPTRLP</sequence>
<dbReference type="GO" id="GO:0005507">
    <property type="term" value="F:copper ion binding"/>
    <property type="evidence" value="ECO:0007669"/>
    <property type="project" value="InterPro"/>
</dbReference>
<feature type="binding site" evidence="13">
    <location>
        <position position="134"/>
    </location>
    <ligand>
        <name>Cu(2+)</name>
        <dbReference type="ChEBI" id="CHEBI:29036"/>
        <label>1</label>
        <note>catalytic</note>
    </ligand>
</feature>
<dbReference type="PROSITE" id="PS51125">
    <property type="entry name" value="NHL"/>
    <property type="match status" value="1"/>
</dbReference>
<feature type="disulfide bond" evidence="14">
    <location>
        <begin position="116"/>
        <end position="222"/>
    </location>
</feature>
<dbReference type="PANTHER" id="PTHR10680">
    <property type="entry name" value="PEPTIDYL-GLYCINE ALPHA-AMIDATING MONOOXYGENASE"/>
    <property type="match status" value="1"/>
</dbReference>
<reference evidence="19 20" key="1">
    <citation type="journal article" date="2024" name="Nat. Commun.">
        <title>Phylogenomics reveals the evolutionary origins of lichenization in chlorophyte algae.</title>
        <authorList>
            <person name="Puginier C."/>
            <person name="Libourel C."/>
            <person name="Otte J."/>
            <person name="Skaloud P."/>
            <person name="Haon M."/>
            <person name="Grisel S."/>
            <person name="Petersen M."/>
            <person name="Berrin J.G."/>
            <person name="Delaux P.M."/>
            <person name="Dal Grande F."/>
            <person name="Keller J."/>
        </authorList>
    </citation>
    <scope>NUCLEOTIDE SEQUENCE [LARGE SCALE GENOMIC DNA]</scope>
    <source>
        <strain evidence="19 20">SAG 245.80</strain>
    </source>
</reference>
<dbReference type="InterPro" id="IPR036939">
    <property type="entry name" value="Cu2_ascorb_mOase_N_sf"/>
</dbReference>
<keyword evidence="6" id="KW-0732">Signal</keyword>
<dbReference type="SUPFAM" id="SSF49742">
    <property type="entry name" value="PHM/PNGase F"/>
    <property type="match status" value="2"/>
</dbReference>
<feature type="region of interest" description="Disordered" evidence="16">
    <location>
        <begin position="654"/>
        <end position="691"/>
    </location>
</feature>
<dbReference type="Pfam" id="PF01082">
    <property type="entry name" value="Cu2_monooxygen"/>
    <property type="match status" value="1"/>
</dbReference>
<accession>A0AAW1SLK4</accession>
<feature type="disulfide bond" evidence="14">
    <location>
        <begin position="184"/>
        <end position="206"/>
    </location>
</feature>
<evidence type="ECO:0000256" key="7">
    <source>
        <dbReference type="ARBA" id="ARBA00022737"/>
    </source>
</evidence>
<dbReference type="Pfam" id="PF03712">
    <property type="entry name" value="Cu2_monoox_C"/>
    <property type="match status" value="1"/>
</dbReference>
<dbReference type="InterPro" id="IPR000323">
    <property type="entry name" value="Cu2_ascorb_mOase_N"/>
</dbReference>
<dbReference type="GO" id="GO:0006518">
    <property type="term" value="P:peptide metabolic process"/>
    <property type="evidence" value="ECO:0007669"/>
    <property type="project" value="InterPro"/>
</dbReference>
<feature type="repeat" description="NHL" evidence="15">
    <location>
        <begin position="363"/>
        <end position="407"/>
    </location>
</feature>
<evidence type="ECO:0000256" key="16">
    <source>
        <dbReference type="SAM" id="MobiDB-lite"/>
    </source>
</evidence>
<keyword evidence="7" id="KW-0677">Repeat</keyword>
<protein>
    <recommendedName>
        <fullName evidence="21">Peptidylglycine monooxygenase</fullName>
    </recommendedName>
</protein>
<evidence type="ECO:0000256" key="6">
    <source>
        <dbReference type="ARBA" id="ARBA00022729"/>
    </source>
</evidence>
<evidence type="ECO:0000256" key="5">
    <source>
        <dbReference type="ARBA" id="ARBA00022723"/>
    </source>
</evidence>
<comment type="catalytic activity">
    <reaction evidence="12">
        <text>a [peptide]-C-terminal glycine + 2 L-ascorbate + O2 = a [peptide]-C-terminal (2S)-2-hydroxyglycine + 2 monodehydro-L-ascorbate radical + H2O</text>
        <dbReference type="Rhea" id="RHEA:21452"/>
        <dbReference type="Rhea" id="RHEA-COMP:13486"/>
        <dbReference type="Rhea" id="RHEA-COMP:15321"/>
        <dbReference type="ChEBI" id="CHEBI:15377"/>
        <dbReference type="ChEBI" id="CHEBI:15379"/>
        <dbReference type="ChEBI" id="CHEBI:38290"/>
        <dbReference type="ChEBI" id="CHEBI:59513"/>
        <dbReference type="ChEBI" id="CHEBI:137000"/>
        <dbReference type="ChEBI" id="CHEBI:142768"/>
        <dbReference type="EC" id="1.14.17.3"/>
    </reaction>
</comment>
<evidence type="ECO:0000259" key="18">
    <source>
        <dbReference type="Pfam" id="PF03712"/>
    </source>
</evidence>
<dbReference type="Proteomes" id="UP001445335">
    <property type="component" value="Unassembled WGS sequence"/>
</dbReference>
<feature type="binding site" evidence="13">
    <location>
        <position position="66"/>
    </location>
    <ligand>
        <name>Cu(2+)</name>
        <dbReference type="ChEBI" id="CHEBI:29036"/>
        <label>1</label>
        <note>catalytic</note>
    </ligand>
</feature>
<dbReference type="GO" id="GO:0004598">
    <property type="term" value="F:peptidylamidoglycolate lyase activity"/>
    <property type="evidence" value="ECO:0007669"/>
    <property type="project" value="UniProtKB-EC"/>
</dbReference>
<dbReference type="Gene3D" id="2.120.10.30">
    <property type="entry name" value="TolB, C-terminal domain"/>
    <property type="match status" value="1"/>
</dbReference>
<evidence type="ECO:0000256" key="3">
    <source>
        <dbReference type="ARBA" id="ARBA00006026"/>
    </source>
</evidence>
<dbReference type="PANTHER" id="PTHR10680:SF14">
    <property type="entry name" value="PEPTIDYL-GLYCINE ALPHA-AMIDATING MONOOXYGENASE"/>
    <property type="match status" value="1"/>
</dbReference>
<organism evidence="19 20">
    <name type="scientific">Elliptochloris bilobata</name>
    <dbReference type="NCBI Taxonomy" id="381761"/>
    <lineage>
        <taxon>Eukaryota</taxon>
        <taxon>Viridiplantae</taxon>
        <taxon>Chlorophyta</taxon>
        <taxon>core chlorophytes</taxon>
        <taxon>Trebouxiophyceae</taxon>
        <taxon>Trebouxiophyceae incertae sedis</taxon>
        <taxon>Elliptochloris clade</taxon>
        <taxon>Elliptochloris</taxon>
    </lineage>
</organism>
<feature type="binding site" evidence="13">
    <location>
        <position position="132"/>
    </location>
    <ligand>
        <name>Cu(2+)</name>
        <dbReference type="ChEBI" id="CHEBI:29036"/>
        <label>1</label>
        <note>catalytic</note>
    </ligand>
</feature>
<dbReference type="CDD" id="cd14958">
    <property type="entry name" value="NHL_PAL_like"/>
    <property type="match status" value="1"/>
</dbReference>
<keyword evidence="11" id="KW-0511">Multifunctional enzyme</keyword>
<feature type="binding site" evidence="13">
    <location>
        <position position="205"/>
    </location>
    <ligand>
        <name>Cu(2+)</name>
        <dbReference type="ChEBI" id="CHEBI:29036"/>
        <label>1</label>
        <note>catalytic</note>
    </ligand>
</feature>
<feature type="disulfide bond" evidence="14">
    <location>
        <begin position="6"/>
        <end position="24"/>
    </location>
</feature>
<dbReference type="SUPFAM" id="SSF101898">
    <property type="entry name" value="NHL repeat"/>
    <property type="match status" value="1"/>
</dbReference>
<dbReference type="PRINTS" id="PR00790">
    <property type="entry name" value="PAMONOXGNASE"/>
</dbReference>
<dbReference type="InterPro" id="IPR001258">
    <property type="entry name" value="NHL_repeat"/>
</dbReference>
<dbReference type="InterPro" id="IPR024548">
    <property type="entry name" value="Cu2_monoox_C"/>
</dbReference>
<keyword evidence="9" id="KW-0325">Glycoprotein</keyword>
<keyword evidence="8 14" id="KW-1015">Disulfide bond</keyword>
<dbReference type="AlphaFoldDB" id="A0AAW1SLK4"/>
<evidence type="ECO:0000256" key="9">
    <source>
        <dbReference type="ARBA" id="ARBA00023180"/>
    </source>
</evidence>
<comment type="catalytic activity">
    <reaction evidence="1">
        <text>a [peptide]-C-terminal (2S)-2-hydroxyglycine = a [peptide]-C-terminal amide + glyoxylate</text>
        <dbReference type="Rhea" id="RHEA:20924"/>
        <dbReference type="Rhea" id="RHEA-COMP:13485"/>
        <dbReference type="Rhea" id="RHEA-COMP:15321"/>
        <dbReference type="ChEBI" id="CHEBI:36655"/>
        <dbReference type="ChEBI" id="CHEBI:137001"/>
        <dbReference type="ChEBI" id="CHEBI:142768"/>
        <dbReference type="EC" id="4.3.2.5"/>
    </reaction>
</comment>
<evidence type="ECO:0000256" key="15">
    <source>
        <dbReference type="PROSITE-ProRule" id="PRU00504"/>
    </source>
</evidence>
<proteinExistence type="inferred from homology"/>
<dbReference type="InterPro" id="IPR000720">
    <property type="entry name" value="PHM/PAL"/>
</dbReference>
<dbReference type="GO" id="GO:0016020">
    <property type="term" value="C:membrane"/>
    <property type="evidence" value="ECO:0007669"/>
    <property type="project" value="InterPro"/>
</dbReference>
<evidence type="ECO:0000256" key="8">
    <source>
        <dbReference type="ARBA" id="ARBA00023157"/>
    </source>
</evidence>
<comment type="similarity">
    <text evidence="3">In the C-terminal section; belongs to the peptidyl-alpha-hydroxyglycine alpha-amidating lyase family.</text>
</comment>
<evidence type="ECO:0000259" key="17">
    <source>
        <dbReference type="Pfam" id="PF01082"/>
    </source>
</evidence>
<comment type="cofactor">
    <cofactor evidence="2">
        <name>Zn(2+)</name>
        <dbReference type="ChEBI" id="CHEBI:29105"/>
    </cofactor>
</comment>
<evidence type="ECO:0000313" key="20">
    <source>
        <dbReference type="Proteomes" id="UP001445335"/>
    </source>
</evidence>
<feature type="compositionally biased region" description="Gly residues" evidence="16">
    <location>
        <begin position="671"/>
        <end position="689"/>
    </location>
</feature>
<evidence type="ECO:0000256" key="2">
    <source>
        <dbReference type="ARBA" id="ARBA00001947"/>
    </source>
</evidence>
<evidence type="ECO:0000256" key="4">
    <source>
        <dbReference type="ARBA" id="ARBA00010263"/>
    </source>
</evidence>
<dbReference type="InterPro" id="IPR008977">
    <property type="entry name" value="PHM/PNGase_F_dom_sf"/>
</dbReference>
<evidence type="ECO:0000313" key="19">
    <source>
        <dbReference type="EMBL" id="KAK9846455.1"/>
    </source>
</evidence>
<evidence type="ECO:0000256" key="11">
    <source>
        <dbReference type="ARBA" id="ARBA00023268"/>
    </source>
</evidence>
<dbReference type="Gene3D" id="2.60.120.230">
    <property type="match status" value="1"/>
</dbReference>